<accession>A0ACB8DX50</accession>
<reference evidence="1" key="1">
    <citation type="submission" date="2020-05" db="EMBL/GenBank/DDBJ databases">
        <title>Large-scale comparative analyses of tick genomes elucidate their genetic diversity and vector capacities.</title>
        <authorList>
            <person name="Jia N."/>
            <person name="Wang J."/>
            <person name="Shi W."/>
            <person name="Du L."/>
            <person name="Sun Y."/>
            <person name="Zhan W."/>
            <person name="Jiang J."/>
            <person name="Wang Q."/>
            <person name="Zhang B."/>
            <person name="Ji P."/>
            <person name="Sakyi L.B."/>
            <person name="Cui X."/>
            <person name="Yuan T."/>
            <person name="Jiang B."/>
            <person name="Yang W."/>
            <person name="Lam T.T.-Y."/>
            <person name="Chang Q."/>
            <person name="Ding S."/>
            <person name="Wang X."/>
            <person name="Zhu J."/>
            <person name="Ruan X."/>
            <person name="Zhao L."/>
            <person name="Wei J."/>
            <person name="Que T."/>
            <person name="Du C."/>
            <person name="Cheng J."/>
            <person name="Dai P."/>
            <person name="Han X."/>
            <person name="Huang E."/>
            <person name="Gao Y."/>
            <person name="Liu J."/>
            <person name="Shao H."/>
            <person name="Ye R."/>
            <person name="Li L."/>
            <person name="Wei W."/>
            <person name="Wang X."/>
            <person name="Wang C."/>
            <person name="Yang T."/>
            <person name="Huo Q."/>
            <person name="Li W."/>
            <person name="Guo W."/>
            <person name="Chen H."/>
            <person name="Zhou L."/>
            <person name="Ni X."/>
            <person name="Tian J."/>
            <person name="Zhou Y."/>
            <person name="Sheng Y."/>
            <person name="Liu T."/>
            <person name="Pan Y."/>
            <person name="Xia L."/>
            <person name="Li J."/>
            <person name="Zhao F."/>
            <person name="Cao W."/>
        </authorList>
    </citation>
    <scope>NUCLEOTIDE SEQUENCE</scope>
    <source>
        <strain evidence="1">Dsil-2018</strain>
    </source>
</reference>
<dbReference type="EMBL" id="CM023470">
    <property type="protein sequence ID" value="KAH7978909.1"/>
    <property type="molecule type" value="Genomic_DNA"/>
</dbReference>
<dbReference type="Proteomes" id="UP000821865">
    <property type="component" value="Chromosome 1"/>
</dbReference>
<proteinExistence type="predicted"/>
<name>A0ACB8DX50_DERSI</name>
<comment type="caution">
    <text evidence="1">The sequence shown here is derived from an EMBL/GenBank/DDBJ whole genome shotgun (WGS) entry which is preliminary data.</text>
</comment>
<keyword evidence="2" id="KW-1185">Reference proteome</keyword>
<gene>
    <name evidence="1" type="ORF">HPB49_007338</name>
</gene>
<sequence>MISRNNKVRPPKLPEGSYKAIFRIRGGFNASRFSHFQLSKLLSTAAGVPATMELRQDVVTINPTTNTVTLNTESYDRLTKYLGIKSLTVGGQEHKVTSYSVPNSETCKGIIYIDRVCLGEVIYEKDLLPMLRECNPQMHFLEARRMGQTSDAVLVTFLGTKVPFWLKYEMAMLRCKPFRQRMEACTRCWRVGHRPDVCPTHKEDTCHKCGTVNPPTDHVCIPKCVLCSGSHETGSIQCALRYKPKISIPKADKTPPPSKTKSPPSTKKQEPLPKKKKDEDWPLLSAAPSNKTSSPPQGAFDGLPHAVKQQALDLLGIGGNLRRFLSSFLNDRTLRVRVGHARSTPRPVAAGVPQGSVVSPFLFNLALARLPAALPTDPHYKVECSIYADDIALWVRGPPQSSRHVRLALQRALDATAAYLGSIDHALLQPMAIHVVTGEALEHDRVVERRQRSPGVGVCERDSGFTRCVMSDFAACKRKQQTAAYVYRHSRCVVASRVESLKHAVKHPEGRLRRCARYRSVVTVSAMFINGLPRFEKCARCFELTSAPRSSLN</sequence>
<organism evidence="1 2">
    <name type="scientific">Dermacentor silvarum</name>
    <name type="common">Tick</name>
    <dbReference type="NCBI Taxonomy" id="543639"/>
    <lineage>
        <taxon>Eukaryota</taxon>
        <taxon>Metazoa</taxon>
        <taxon>Ecdysozoa</taxon>
        <taxon>Arthropoda</taxon>
        <taxon>Chelicerata</taxon>
        <taxon>Arachnida</taxon>
        <taxon>Acari</taxon>
        <taxon>Parasitiformes</taxon>
        <taxon>Ixodida</taxon>
        <taxon>Ixodoidea</taxon>
        <taxon>Ixodidae</taxon>
        <taxon>Rhipicephalinae</taxon>
        <taxon>Dermacentor</taxon>
    </lineage>
</organism>
<evidence type="ECO:0000313" key="2">
    <source>
        <dbReference type="Proteomes" id="UP000821865"/>
    </source>
</evidence>
<protein>
    <submittedName>
        <fullName evidence="1">Uncharacterized protein</fullName>
    </submittedName>
</protein>
<evidence type="ECO:0000313" key="1">
    <source>
        <dbReference type="EMBL" id="KAH7978909.1"/>
    </source>
</evidence>